<dbReference type="EMBL" id="SBHS01000036">
    <property type="protein sequence ID" value="TWU71828.1"/>
    <property type="molecule type" value="Genomic_DNA"/>
</dbReference>
<evidence type="ECO:0000313" key="6">
    <source>
        <dbReference type="Proteomes" id="UP000317257"/>
    </source>
</evidence>
<accession>A0A5C6G5M7</accession>
<comment type="caution">
    <text evidence="3">The sequence shown here is derived from an EMBL/GenBank/DDBJ whole genome shotgun (WGS) entry which is preliminary data.</text>
</comment>
<keyword evidence="5" id="KW-1185">Reference proteome</keyword>
<gene>
    <name evidence="4" type="ORF">ED733_002076</name>
    <name evidence="3" type="ORF">NOR_06213</name>
</gene>
<dbReference type="Proteomes" id="UP000317257">
    <property type="component" value="Unassembled WGS sequence"/>
</dbReference>
<evidence type="ECO:0000259" key="2">
    <source>
        <dbReference type="Pfam" id="PF07110"/>
    </source>
</evidence>
<feature type="domain" description="EthD" evidence="2">
    <location>
        <begin position="21"/>
        <end position="117"/>
    </location>
</feature>
<evidence type="ECO:0000256" key="1">
    <source>
        <dbReference type="ARBA" id="ARBA00005986"/>
    </source>
</evidence>
<dbReference type="Pfam" id="PF07110">
    <property type="entry name" value="EthD"/>
    <property type="match status" value="1"/>
</dbReference>
<evidence type="ECO:0000313" key="5">
    <source>
        <dbReference type="Proteomes" id="UP000243498"/>
    </source>
</evidence>
<proteinExistence type="inferred from homology"/>
<dbReference type="Gene3D" id="3.30.70.100">
    <property type="match status" value="1"/>
</dbReference>
<dbReference type="InterPro" id="IPR009799">
    <property type="entry name" value="EthD_dom"/>
</dbReference>
<dbReference type="EMBL" id="AZHC01000022">
    <property type="protein sequence ID" value="OAA39375.1"/>
    <property type="molecule type" value="Genomic_DNA"/>
</dbReference>
<dbReference type="Proteomes" id="UP000243498">
    <property type="component" value="Unassembled WGS sequence"/>
</dbReference>
<sequence>MTNEQKPTEPMLCLTICAYRREGMDEEEYRKYMMERHVPLVRGLMIKHGISKYSMSHNPASTRSLMAKISDPQFANVADYDCIIQIQFRDIQQMVALKADDEYKKVLIADHEKFADTKRSK</sequence>
<dbReference type="InterPro" id="IPR011008">
    <property type="entry name" value="Dimeric_a/b-barrel"/>
</dbReference>
<reference evidence="6" key="2">
    <citation type="submission" date="2018-12" db="EMBL/GenBank/DDBJ databases">
        <title>The complete genome of Metarhizium rileyi, a key fungal pathogen of Lepidoptera.</title>
        <authorList>
            <person name="Binneck E."/>
            <person name="Lastra C.C.L."/>
            <person name="Sosa-Gomez D.R."/>
        </authorList>
    </citation>
    <scope>NUCLEOTIDE SEQUENCE [LARGE SCALE GENOMIC DNA]</scope>
    <source>
        <strain evidence="6">Cep018-CH2</strain>
    </source>
</reference>
<accession>A0A167AVU1</accession>
<protein>
    <submittedName>
        <fullName evidence="3">Dimeric alpha-beta barrel</fullName>
    </submittedName>
</protein>
<dbReference type="AlphaFoldDB" id="A0A167AVU1"/>
<evidence type="ECO:0000313" key="4">
    <source>
        <dbReference type="EMBL" id="TWU71828.1"/>
    </source>
</evidence>
<name>A0A167AVU1_METRR</name>
<dbReference type="GO" id="GO:0016491">
    <property type="term" value="F:oxidoreductase activity"/>
    <property type="evidence" value="ECO:0007669"/>
    <property type="project" value="InterPro"/>
</dbReference>
<reference evidence="3 5" key="1">
    <citation type="journal article" date="2016" name="Genome Biol. Evol.">
        <title>Divergent and convergent evolution of fungal pathogenicity.</title>
        <authorList>
            <person name="Shang Y."/>
            <person name="Xiao G."/>
            <person name="Zheng P."/>
            <person name="Cen K."/>
            <person name="Zhan S."/>
            <person name="Wang C."/>
        </authorList>
    </citation>
    <scope>NUCLEOTIDE SEQUENCE [LARGE SCALE GENOMIC DNA]</scope>
    <source>
        <strain evidence="3 5">RCEF 4871</strain>
    </source>
</reference>
<dbReference type="OMA" id="WVECHIV"/>
<dbReference type="SUPFAM" id="SSF54909">
    <property type="entry name" value="Dimeric alpha+beta barrel"/>
    <property type="match status" value="1"/>
</dbReference>
<organism evidence="3 5">
    <name type="scientific">Metarhizium rileyi (strain RCEF 4871)</name>
    <name type="common">Nomuraea rileyi</name>
    <dbReference type="NCBI Taxonomy" id="1649241"/>
    <lineage>
        <taxon>Eukaryota</taxon>
        <taxon>Fungi</taxon>
        <taxon>Dikarya</taxon>
        <taxon>Ascomycota</taxon>
        <taxon>Pezizomycotina</taxon>
        <taxon>Sordariomycetes</taxon>
        <taxon>Hypocreomycetidae</taxon>
        <taxon>Hypocreales</taxon>
        <taxon>Clavicipitaceae</taxon>
        <taxon>Metarhizium</taxon>
    </lineage>
</organism>
<dbReference type="OrthoDB" id="3454835at2759"/>
<reference evidence="4" key="3">
    <citation type="journal article" date="2019" name="Microbiol. Resour. Announc.">
        <title>Genome Sequence of Metarhizium rileyi, a Microbial Control Agent for Lepidoptera.</title>
        <authorList>
            <person name="Binneck E."/>
            <person name="Lastra C.C.L."/>
            <person name="Sosa-Gomez D.R."/>
        </authorList>
    </citation>
    <scope>NUCLEOTIDE SEQUENCE</scope>
    <source>
        <strain evidence="4">Cep018-CH2</strain>
    </source>
</reference>
<dbReference type="STRING" id="1081105.A0A167AVU1"/>
<comment type="similarity">
    <text evidence="1">Belongs to the tpcK family.</text>
</comment>
<evidence type="ECO:0000313" key="3">
    <source>
        <dbReference type="EMBL" id="OAA39375.1"/>
    </source>
</evidence>